<proteinExistence type="predicted"/>
<gene>
    <name evidence="1" type="ORF">L323_06010</name>
</gene>
<reference evidence="1 2" key="1">
    <citation type="journal article" date="2013" name="Genome Announc.">
        <title>Draft Genome Sequence of the Cellulolytic Bacterium Clostridium papyrosolvens C7 (ATCC 700395).</title>
        <authorList>
            <person name="Zepeda V."/>
            <person name="Dassa B."/>
            <person name="Borovok I."/>
            <person name="Lamed R."/>
            <person name="Bayer E.A."/>
            <person name="Cate J.H."/>
        </authorList>
    </citation>
    <scope>NUCLEOTIDE SEQUENCE [LARGE SCALE GENOMIC DNA]</scope>
    <source>
        <strain evidence="1 2">C7</strain>
    </source>
</reference>
<dbReference type="RefSeq" id="WP_020814783.1">
    <property type="nucleotide sequence ID" value="NZ_ATAY01000020.1"/>
</dbReference>
<dbReference type="AlphaFoldDB" id="U4R4C4"/>
<dbReference type="STRING" id="1330534.L323_06010"/>
<sequence>MATFGFFSGVVTAISNFWAGAEAPSECYKLMSVQNMDGNMVNFVITPTTYFVDHVMVNIGDPITGFYDANAPAPLIYPPQYRALVMSKASGNQNVKVDFFNSQLVSSDGTLKLNISPLTQIIQENGQAFTGNPANKNLVVIYGTVKIGNPYQTVPYKIIVLCTLL</sequence>
<accession>U4R4C4</accession>
<organism evidence="1 2">
    <name type="scientific">Ruminiclostridium papyrosolvens C7</name>
    <dbReference type="NCBI Taxonomy" id="1330534"/>
    <lineage>
        <taxon>Bacteria</taxon>
        <taxon>Bacillati</taxon>
        <taxon>Bacillota</taxon>
        <taxon>Clostridia</taxon>
        <taxon>Eubacteriales</taxon>
        <taxon>Oscillospiraceae</taxon>
        <taxon>Ruminiclostridium</taxon>
    </lineage>
</organism>
<dbReference type="OrthoDB" id="1684927at2"/>
<protein>
    <submittedName>
        <fullName evidence="1">Uncharacterized protein</fullName>
    </submittedName>
</protein>
<dbReference type="PATRIC" id="fig|1330534.3.peg.1199"/>
<comment type="caution">
    <text evidence="1">The sequence shown here is derived from an EMBL/GenBank/DDBJ whole genome shotgun (WGS) entry which is preliminary data.</text>
</comment>
<evidence type="ECO:0000313" key="1">
    <source>
        <dbReference type="EMBL" id="EPR13421.1"/>
    </source>
</evidence>
<dbReference type="EMBL" id="ATAY01000020">
    <property type="protein sequence ID" value="EPR13421.1"/>
    <property type="molecule type" value="Genomic_DNA"/>
</dbReference>
<dbReference type="Proteomes" id="UP000016860">
    <property type="component" value="Unassembled WGS sequence"/>
</dbReference>
<evidence type="ECO:0000313" key="2">
    <source>
        <dbReference type="Proteomes" id="UP000016860"/>
    </source>
</evidence>
<name>U4R4C4_9FIRM</name>